<dbReference type="InterPro" id="IPR035952">
    <property type="entry name" value="Rhomboid-like_sf"/>
</dbReference>
<dbReference type="OrthoDB" id="465874at2"/>
<feature type="transmembrane region" description="Helical" evidence="5">
    <location>
        <begin position="173"/>
        <end position="193"/>
    </location>
</feature>
<name>A0A238ZCV8_9PSEU</name>
<evidence type="ECO:0000313" key="7">
    <source>
        <dbReference type="EMBL" id="SNR80922.1"/>
    </source>
</evidence>
<dbReference type="RefSeq" id="WP_089302854.1">
    <property type="nucleotide sequence ID" value="NZ_FZNW01000020.1"/>
</dbReference>
<evidence type="ECO:0000313" key="8">
    <source>
        <dbReference type="Proteomes" id="UP000198348"/>
    </source>
</evidence>
<comment type="subcellular location">
    <subcellularLocation>
        <location evidence="1">Membrane</location>
        <topology evidence="1">Multi-pass membrane protein</topology>
    </subcellularLocation>
</comment>
<keyword evidence="7" id="KW-0378">Hydrolase</keyword>
<keyword evidence="8" id="KW-1185">Reference proteome</keyword>
<dbReference type="GO" id="GO:0016020">
    <property type="term" value="C:membrane"/>
    <property type="evidence" value="ECO:0007669"/>
    <property type="project" value="UniProtKB-SubCell"/>
</dbReference>
<reference evidence="7 8" key="1">
    <citation type="submission" date="2017-06" db="EMBL/GenBank/DDBJ databases">
        <authorList>
            <person name="Kim H.J."/>
            <person name="Triplett B.A."/>
        </authorList>
    </citation>
    <scope>NUCLEOTIDE SEQUENCE [LARGE SCALE GENOMIC DNA]</scope>
    <source>
        <strain evidence="7 8">DSM 45207</strain>
    </source>
</reference>
<feature type="transmembrane region" description="Helical" evidence="5">
    <location>
        <begin position="121"/>
        <end position="142"/>
    </location>
</feature>
<dbReference type="AlphaFoldDB" id="A0A238ZCV8"/>
<evidence type="ECO:0000256" key="1">
    <source>
        <dbReference type="ARBA" id="ARBA00004141"/>
    </source>
</evidence>
<protein>
    <submittedName>
        <fullName evidence="7">Membrane associated serine protease, rhomboid family</fullName>
    </submittedName>
</protein>
<evidence type="ECO:0000256" key="4">
    <source>
        <dbReference type="ARBA" id="ARBA00023136"/>
    </source>
</evidence>
<keyword evidence="7" id="KW-0645">Protease</keyword>
<proteinExistence type="predicted"/>
<evidence type="ECO:0000256" key="5">
    <source>
        <dbReference type="SAM" id="Phobius"/>
    </source>
</evidence>
<feature type="transmembrane region" description="Helical" evidence="5">
    <location>
        <begin position="20"/>
        <end position="37"/>
    </location>
</feature>
<dbReference type="Proteomes" id="UP000198348">
    <property type="component" value="Unassembled WGS sequence"/>
</dbReference>
<dbReference type="Pfam" id="PF01694">
    <property type="entry name" value="Rhomboid"/>
    <property type="match status" value="1"/>
</dbReference>
<dbReference type="InterPro" id="IPR022764">
    <property type="entry name" value="Peptidase_S54_rhomboid_dom"/>
</dbReference>
<evidence type="ECO:0000259" key="6">
    <source>
        <dbReference type="Pfam" id="PF01694"/>
    </source>
</evidence>
<dbReference type="SUPFAM" id="SSF144091">
    <property type="entry name" value="Rhomboid-like"/>
    <property type="match status" value="1"/>
</dbReference>
<dbReference type="GO" id="GO:0004252">
    <property type="term" value="F:serine-type endopeptidase activity"/>
    <property type="evidence" value="ECO:0007669"/>
    <property type="project" value="InterPro"/>
</dbReference>
<organism evidence="7 8">
    <name type="scientific">Haloechinothrix alba</name>
    <dbReference type="NCBI Taxonomy" id="664784"/>
    <lineage>
        <taxon>Bacteria</taxon>
        <taxon>Bacillati</taxon>
        <taxon>Actinomycetota</taxon>
        <taxon>Actinomycetes</taxon>
        <taxon>Pseudonocardiales</taxon>
        <taxon>Pseudonocardiaceae</taxon>
        <taxon>Haloechinothrix</taxon>
    </lineage>
</organism>
<accession>A0A238ZCV8</accession>
<sequence length="207" mass="22514">MSRLPEDSTKRALPAEPGKALLVSFGFVALLYLVWFVDRIFPASLVRAGGIRSRDWSEFDGLLWAPLLHGGWDHLAANTVPVVVFAFLAMAGGLAQWADVTALIWILSGLGVWLAGPSQAITIGASGLAFGWLAFLLVRGFFNRSGGQLVIAGILFFLYGSMLWSVLPLYQGVSWQGHLFGALSGILAAWLVARAERGQVRATRWTW</sequence>
<feature type="transmembrane region" description="Helical" evidence="5">
    <location>
        <begin position="149"/>
        <end position="167"/>
    </location>
</feature>
<evidence type="ECO:0000256" key="3">
    <source>
        <dbReference type="ARBA" id="ARBA00022989"/>
    </source>
</evidence>
<evidence type="ECO:0000256" key="2">
    <source>
        <dbReference type="ARBA" id="ARBA00022692"/>
    </source>
</evidence>
<keyword evidence="4 5" id="KW-0472">Membrane</keyword>
<dbReference type="Gene3D" id="1.20.1540.10">
    <property type="entry name" value="Rhomboid-like"/>
    <property type="match status" value="1"/>
</dbReference>
<keyword evidence="3 5" id="KW-1133">Transmembrane helix</keyword>
<feature type="domain" description="Peptidase S54 rhomboid" evidence="6">
    <location>
        <begin position="62"/>
        <end position="194"/>
    </location>
</feature>
<dbReference type="EMBL" id="FZNW01000020">
    <property type="protein sequence ID" value="SNR80922.1"/>
    <property type="molecule type" value="Genomic_DNA"/>
</dbReference>
<dbReference type="GO" id="GO:0006508">
    <property type="term" value="P:proteolysis"/>
    <property type="evidence" value="ECO:0007669"/>
    <property type="project" value="UniProtKB-KW"/>
</dbReference>
<gene>
    <name evidence="7" type="ORF">SAMN06265360_12079</name>
</gene>
<keyword evidence="2 5" id="KW-0812">Transmembrane</keyword>